<reference evidence="2 3" key="1">
    <citation type="journal article" date="2024" name="G3 (Bethesda)">
        <title>Genome assembly of Hibiscus sabdariffa L. provides insights into metabolisms of medicinal natural products.</title>
        <authorList>
            <person name="Kim T."/>
        </authorList>
    </citation>
    <scope>NUCLEOTIDE SEQUENCE [LARGE SCALE GENOMIC DNA]</scope>
    <source>
        <strain evidence="2">TK-2024</strain>
        <tissue evidence="2">Old leaves</tissue>
    </source>
</reference>
<protein>
    <submittedName>
        <fullName evidence="2">Uncharacterized protein</fullName>
    </submittedName>
</protein>
<dbReference type="EMBL" id="JBBPBN010000048">
    <property type="protein sequence ID" value="KAK8993628.1"/>
    <property type="molecule type" value="Genomic_DNA"/>
</dbReference>
<comment type="caution">
    <text evidence="2">The sequence shown here is derived from an EMBL/GenBank/DDBJ whole genome shotgun (WGS) entry which is preliminary data.</text>
</comment>
<evidence type="ECO:0000313" key="3">
    <source>
        <dbReference type="Proteomes" id="UP001396334"/>
    </source>
</evidence>
<gene>
    <name evidence="2" type="ORF">V6N11_007855</name>
</gene>
<feature type="compositionally biased region" description="Polar residues" evidence="1">
    <location>
        <begin position="1"/>
        <end position="13"/>
    </location>
</feature>
<evidence type="ECO:0000313" key="2">
    <source>
        <dbReference type="EMBL" id="KAK8993628.1"/>
    </source>
</evidence>
<accession>A0ABR2PYV6</accession>
<name>A0ABR2PYV6_9ROSI</name>
<feature type="region of interest" description="Disordered" evidence="1">
    <location>
        <begin position="1"/>
        <end position="24"/>
    </location>
</feature>
<sequence>MNSPKTQETSAANSLVGIDAKDKMDVEENLDPTISKLSSDSMIIDINSNAGFNGEPKVEFSSKPSFRDMVMGKDSVVDLTSEYGHLEDRYSLKSDNSMDPQAMDVSTIVSEEPGDRYGPWMQVPTRRLRKNVTGKEVSRGSADGQSRVLGGNKFDALRINEKDAWAVTKLIRKAHGGSTAVKLAANPKESLVRNGDIHSEIAVEKADGHTGSVWAVVKPQAIDVASADIFIPMPVTLNLSANKAIRIVEAVELSDTLTPAMGLDVSGGEGALSDQMCKVVCLRLRELLGSPLIRSVEDQLESRPTKNREQIAAKGDTKKEVLLWDNEAFRDDGSL</sequence>
<dbReference type="Proteomes" id="UP001396334">
    <property type="component" value="Unassembled WGS sequence"/>
</dbReference>
<evidence type="ECO:0000256" key="1">
    <source>
        <dbReference type="SAM" id="MobiDB-lite"/>
    </source>
</evidence>
<organism evidence="2 3">
    <name type="scientific">Hibiscus sabdariffa</name>
    <name type="common">roselle</name>
    <dbReference type="NCBI Taxonomy" id="183260"/>
    <lineage>
        <taxon>Eukaryota</taxon>
        <taxon>Viridiplantae</taxon>
        <taxon>Streptophyta</taxon>
        <taxon>Embryophyta</taxon>
        <taxon>Tracheophyta</taxon>
        <taxon>Spermatophyta</taxon>
        <taxon>Magnoliopsida</taxon>
        <taxon>eudicotyledons</taxon>
        <taxon>Gunneridae</taxon>
        <taxon>Pentapetalae</taxon>
        <taxon>rosids</taxon>
        <taxon>malvids</taxon>
        <taxon>Malvales</taxon>
        <taxon>Malvaceae</taxon>
        <taxon>Malvoideae</taxon>
        <taxon>Hibiscus</taxon>
    </lineage>
</organism>
<proteinExistence type="predicted"/>
<keyword evidence="3" id="KW-1185">Reference proteome</keyword>